<dbReference type="EMBL" id="JAPUUL010004119">
    <property type="protein sequence ID" value="KAJ8120361.1"/>
    <property type="molecule type" value="Genomic_DNA"/>
</dbReference>
<name>A0ACC2IZ03_9PEZI</name>
<proteinExistence type="predicted"/>
<evidence type="ECO:0000313" key="1">
    <source>
        <dbReference type="EMBL" id="KAJ8120361.1"/>
    </source>
</evidence>
<evidence type="ECO:0000313" key="2">
    <source>
        <dbReference type="Proteomes" id="UP001153332"/>
    </source>
</evidence>
<keyword evidence="2" id="KW-1185">Reference proteome</keyword>
<comment type="caution">
    <text evidence="1">The sequence shown here is derived from an EMBL/GenBank/DDBJ whole genome shotgun (WGS) entry which is preliminary data.</text>
</comment>
<organism evidence="1 2">
    <name type="scientific">Lasiodiplodia mahajangana</name>
    <dbReference type="NCBI Taxonomy" id="1108764"/>
    <lineage>
        <taxon>Eukaryota</taxon>
        <taxon>Fungi</taxon>
        <taxon>Dikarya</taxon>
        <taxon>Ascomycota</taxon>
        <taxon>Pezizomycotina</taxon>
        <taxon>Dothideomycetes</taxon>
        <taxon>Dothideomycetes incertae sedis</taxon>
        <taxon>Botryosphaeriales</taxon>
        <taxon>Botryosphaeriaceae</taxon>
        <taxon>Lasiodiplodia</taxon>
    </lineage>
</organism>
<dbReference type="Proteomes" id="UP001153332">
    <property type="component" value="Unassembled WGS sequence"/>
</dbReference>
<protein>
    <submittedName>
        <fullName evidence="1">Uncharacterized protein</fullName>
    </submittedName>
</protein>
<gene>
    <name evidence="1" type="ORF">O1611_g10383</name>
</gene>
<accession>A0ACC2IZ03</accession>
<sequence>MSPAILEENGAAELPLNRADEVEDLVNAVKSLIVPYIRAADDAAPLRAQGHIGEGPSSPRNALVESYRPEDLVKRLQLSLPEGKGRGKDGLLDTIQDVLRYSVNTWDQGFLDKLYSSTNAVSSHPLEEDIFCLTS</sequence>
<reference evidence="1" key="1">
    <citation type="submission" date="2022-12" db="EMBL/GenBank/DDBJ databases">
        <title>Genome Sequence of Lasiodiplodia mahajangana.</title>
        <authorList>
            <person name="Buettner E."/>
        </authorList>
    </citation>
    <scope>NUCLEOTIDE SEQUENCE</scope>
    <source>
        <strain evidence="1">VT137</strain>
    </source>
</reference>